<name>A0ABT9ZL87_9BACI</name>
<dbReference type="NCBIfam" id="TIGR04370">
    <property type="entry name" value="glyco_rpt_poly"/>
    <property type="match status" value="1"/>
</dbReference>
<sequence length="379" mass="43431">MYTWLIIIIFQIVYNIGCVLGKKQYRNNRFNKQDSNIAAKGSSERDLRIAIIILSLLTSISTISNILIAVRSYGFNLLEYTNQIYVDRLAGDIDTGIPYLGSFVYPALIYAGFYFEKFGFKKIILLPVLLLALGGLKTGGRLGILIGAFLLLVPIILQRGRVIKEKVRKVKGRKGKNIKILISSSILIALFITITNNRASWETYNPYMSPLMVKVLEYNPAIYQIYTYITLPLGVLNEFLKDPTLNFGGHTFLTIYNLLNRLGADISVNQYQTFYNVPLPSNVGTYIRELIEDFSIPLALMVTLITGLILSYNYSKFRNDGLYMNLIWASTFAFVIFFSFFMWQFRSSTIWITIVVGSISGYILDQRHKKRLKRYEFKE</sequence>
<keyword evidence="3" id="KW-1185">Reference proteome</keyword>
<feature type="transmembrane region" description="Helical" evidence="1">
    <location>
        <begin position="322"/>
        <end position="342"/>
    </location>
</feature>
<feature type="transmembrane region" description="Helical" evidence="1">
    <location>
        <begin position="294"/>
        <end position="315"/>
    </location>
</feature>
<feature type="transmembrane region" description="Helical" evidence="1">
    <location>
        <begin position="178"/>
        <end position="195"/>
    </location>
</feature>
<feature type="transmembrane region" description="Helical" evidence="1">
    <location>
        <begin position="120"/>
        <end position="136"/>
    </location>
</feature>
<reference evidence="2 3" key="1">
    <citation type="submission" date="2023-07" db="EMBL/GenBank/DDBJ databases">
        <title>Genomic Encyclopedia of Type Strains, Phase IV (KMG-IV): sequencing the most valuable type-strain genomes for metagenomic binning, comparative biology and taxonomic classification.</title>
        <authorList>
            <person name="Goeker M."/>
        </authorList>
    </citation>
    <scope>NUCLEOTIDE SEQUENCE [LARGE SCALE GENOMIC DNA]</scope>
    <source>
        <strain evidence="2 3">DSM 29005</strain>
    </source>
</reference>
<keyword evidence="1" id="KW-0472">Membrane</keyword>
<dbReference type="Proteomes" id="UP001234495">
    <property type="component" value="Unassembled WGS sequence"/>
</dbReference>
<keyword evidence="1" id="KW-1133">Transmembrane helix</keyword>
<feature type="transmembrane region" description="Helical" evidence="1">
    <location>
        <begin position="6"/>
        <end position="22"/>
    </location>
</feature>
<gene>
    <name evidence="2" type="ORF">J2S19_004077</name>
</gene>
<feature type="transmembrane region" description="Helical" evidence="1">
    <location>
        <begin position="348"/>
        <end position="364"/>
    </location>
</feature>
<feature type="transmembrane region" description="Helical" evidence="1">
    <location>
        <begin position="49"/>
        <end position="70"/>
    </location>
</feature>
<accession>A0ABT9ZL87</accession>
<evidence type="ECO:0000313" key="2">
    <source>
        <dbReference type="EMBL" id="MDQ0232755.1"/>
    </source>
</evidence>
<comment type="caution">
    <text evidence="2">The sequence shown here is derived from an EMBL/GenBank/DDBJ whole genome shotgun (WGS) entry which is preliminary data.</text>
</comment>
<feature type="transmembrane region" description="Helical" evidence="1">
    <location>
        <begin position="142"/>
        <end position="157"/>
    </location>
</feature>
<evidence type="ECO:0000313" key="3">
    <source>
        <dbReference type="Proteomes" id="UP001234495"/>
    </source>
</evidence>
<dbReference type="EMBL" id="JAUSUD010000024">
    <property type="protein sequence ID" value="MDQ0232755.1"/>
    <property type="molecule type" value="Genomic_DNA"/>
</dbReference>
<protein>
    <submittedName>
        <fullName evidence="2">Oligosaccharide repeat unit polymerase</fullName>
    </submittedName>
</protein>
<proteinExistence type="predicted"/>
<organism evidence="2 3">
    <name type="scientific">Metabacillus malikii</name>
    <dbReference type="NCBI Taxonomy" id="1504265"/>
    <lineage>
        <taxon>Bacteria</taxon>
        <taxon>Bacillati</taxon>
        <taxon>Bacillota</taxon>
        <taxon>Bacilli</taxon>
        <taxon>Bacillales</taxon>
        <taxon>Bacillaceae</taxon>
        <taxon>Metabacillus</taxon>
    </lineage>
</organism>
<feature type="transmembrane region" description="Helical" evidence="1">
    <location>
        <begin position="96"/>
        <end position="113"/>
    </location>
</feature>
<keyword evidence="1" id="KW-0812">Transmembrane</keyword>
<evidence type="ECO:0000256" key="1">
    <source>
        <dbReference type="SAM" id="Phobius"/>
    </source>
</evidence>